<keyword evidence="2" id="KW-1185">Reference proteome</keyword>
<reference evidence="1 2" key="2">
    <citation type="journal article" date="2021" name="Int. J. Syst. Evol. Microbiol.">
        <title>Isolation and Polyphasic Characterization of Desulfuromonas versatilis sp. Nov., an Electrogenic Bacteria Capable of Versatile Metabolism Isolated from a Graphene Oxide-Reducing Enrichment Culture.</title>
        <authorList>
            <person name="Xie L."/>
            <person name="Yoshida N."/>
            <person name="Ishii S."/>
            <person name="Meng L."/>
        </authorList>
    </citation>
    <scope>NUCLEOTIDE SEQUENCE [LARGE SCALE GENOMIC DNA]</scope>
    <source>
        <strain evidence="1 2">NIT-T3</strain>
    </source>
</reference>
<gene>
    <name evidence="1" type="ORF">DESUT3_40170</name>
</gene>
<reference evidence="1 2" key="1">
    <citation type="journal article" date="2016" name="C (Basel)">
        <title>Selective Growth of and Electricity Production by Marine Exoelectrogenic Bacteria in Self-Aggregated Hydrogel of Microbially Reduced Graphene Oxide.</title>
        <authorList>
            <person name="Yoshida N."/>
            <person name="Goto Y."/>
            <person name="Miyata Y."/>
        </authorList>
    </citation>
    <scope>NUCLEOTIDE SEQUENCE [LARGE SCALE GENOMIC DNA]</scope>
    <source>
        <strain evidence="1 2">NIT-T3</strain>
    </source>
</reference>
<evidence type="ECO:0008006" key="3">
    <source>
        <dbReference type="Google" id="ProtNLM"/>
    </source>
</evidence>
<organism evidence="1 2">
    <name type="scientific">Desulfuromonas versatilis</name>
    <dbReference type="NCBI Taxonomy" id="2802975"/>
    <lineage>
        <taxon>Bacteria</taxon>
        <taxon>Pseudomonadati</taxon>
        <taxon>Thermodesulfobacteriota</taxon>
        <taxon>Desulfuromonadia</taxon>
        <taxon>Desulfuromonadales</taxon>
        <taxon>Desulfuromonadaceae</taxon>
        <taxon>Desulfuromonas</taxon>
    </lineage>
</organism>
<sequence length="123" mass="13940">MPMALPELVRKSAEKLLDRYCAQKVPEDFGHRLKVIYEIEGDAITLVALRFGPVQAGLPQRVPVAQLRYIALLGQWTLHYPSGEQRWVFYQNAPPSLHLGKLLQHLDADPLGLFWDGLTRPAL</sequence>
<accession>A0ABN6E3N1</accession>
<dbReference type="Pfam" id="PF11225">
    <property type="entry name" value="DUF3024"/>
    <property type="match status" value="1"/>
</dbReference>
<evidence type="ECO:0000313" key="2">
    <source>
        <dbReference type="Proteomes" id="UP001319827"/>
    </source>
</evidence>
<proteinExistence type="predicted"/>
<dbReference type="RefSeq" id="WP_221250323.1">
    <property type="nucleotide sequence ID" value="NZ_AP024355.1"/>
</dbReference>
<dbReference type="InterPro" id="IPR021388">
    <property type="entry name" value="DUF3024"/>
</dbReference>
<dbReference type="EMBL" id="AP024355">
    <property type="protein sequence ID" value="BCR06948.1"/>
    <property type="molecule type" value="Genomic_DNA"/>
</dbReference>
<dbReference type="Proteomes" id="UP001319827">
    <property type="component" value="Chromosome"/>
</dbReference>
<protein>
    <recommendedName>
        <fullName evidence="3">DUF3024 domain-containing protein</fullName>
    </recommendedName>
</protein>
<name>A0ABN6E3N1_9BACT</name>
<evidence type="ECO:0000313" key="1">
    <source>
        <dbReference type="EMBL" id="BCR06948.1"/>
    </source>
</evidence>